<evidence type="ECO:0000256" key="1">
    <source>
        <dbReference type="ARBA" id="ARBA00006068"/>
    </source>
</evidence>
<dbReference type="EMBL" id="JBHYTS010000074">
    <property type="protein sequence ID" value="MFE1755039.1"/>
    <property type="molecule type" value="Genomic_DNA"/>
</dbReference>
<proteinExistence type="inferred from homology"/>
<dbReference type="InterPro" id="IPR004474">
    <property type="entry name" value="LytR_CpsA_psr"/>
</dbReference>
<comment type="similarity">
    <text evidence="1">Belongs to the LytR/CpsA/Psr (LCP) family.</text>
</comment>
<comment type="caution">
    <text evidence="5">The sequence shown here is derived from an EMBL/GenBank/DDBJ whole genome shotgun (WGS) entry which is preliminary data.</text>
</comment>
<feature type="region of interest" description="Disordered" evidence="2">
    <location>
        <begin position="1"/>
        <end position="37"/>
    </location>
</feature>
<gene>
    <name evidence="5" type="ORF">ACFW88_31650</name>
</gene>
<sequence length="382" mass="40124">MSAQSTPDPAIPGDTGPTSSRGRTKGRRRRPPTGRRRALTVTAWTAAGIVVLGGTGAGYLYFKLNDNLKTVDINQALGTDRPGKADNGSENILVLGSDSRSGTNKKLGGGTDDGSARSDTAMIVHVYEGHKKATVISMPRDTLVDRPECTDAKGATHPAVHGAMFNESYSTGGAACTVKTVESLTGLRMDHYLEVDFNGFEKLIDELGGVQVTTTKAIHDPDSHLNLAAGPHTLSGQQALGLVRTRHGVGDGSDLGRIQLQQAFVKALVEQVKHIGLFTSPKKLYDLADTATKAVTADSDLGSVNSLMSFADGLKGISSSHMTMVTMPVRYDPANPNRVVVVKSKAQLVWDALRNDRPVPKAATEGTATGEAKGVVSAPGAS</sequence>
<feature type="domain" description="Cell envelope-related transcriptional attenuator" evidence="4">
    <location>
        <begin position="117"/>
        <end position="273"/>
    </location>
</feature>
<name>A0ABW6HEG3_9ACTN</name>
<protein>
    <submittedName>
        <fullName evidence="5">LCP family protein</fullName>
    </submittedName>
</protein>
<evidence type="ECO:0000256" key="3">
    <source>
        <dbReference type="SAM" id="Phobius"/>
    </source>
</evidence>
<dbReference type="NCBIfam" id="TIGR00350">
    <property type="entry name" value="lytR_cpsA_psr"/>
    <property type="match status" value="1"/>
</dbReference>
<dbReference type="Proteomes" id="UP001599756">
    <property type="component" value="Unassembled WGS sequence"/>
</dbReference>
<evidence type="ECO:0000256" key="2">
    <source>
        <dbReference type="SAM" id="MobiDB-lite"/>
    </source>
</evidence>
<dbReference type="Gene3D" id="3.40.630.190">
    <property type="entry name" value="LCP protein"/>
    <property type="match status" value="1"/>
</dbReference>
<keyword evidence="3" id="KW-1133">Transmembrane helix</keyword>
<reference evidence="5 6" key="1">
    <citation type="submission" date="2024-09" db="EMBL/GenBank/DDBJ databases">
        <title>The Natural Products Discovery Center: Release of the First 8490 Sequenced Strains for Exploring Actinobacteria Biosynthetic Diversity.</title>
        <authorList>
            <person name="Kalkreuter E."/>
            <person name="Kautsar S.A."/>
            <person name="Yang D."/>
            <person name="Bader C.D."/>
            <person name="Teijaro C.N."/>
            <person name="Fluegel L."/>
            <person name="Davis C.M."/>
            <person name="Simpson J.R."/>
            <person name="Lauterbach L."/>
            <person name="Steele A.D."/>
            <person name="Gui C."/>
            <person name="Meng S."/>
            <person name="Li G."/>
            <person name="Viehrig K."/>
            <person name="Ye F."/>
            <person name="Su P."/>
            <person name="Kiefer A.F."/>
            <person name="Nichols A."/>
            <person name="Cepeda A.J."/>
            <person name="Yan W."/>
            <person name="Fan B."/>
            <person name="Jiang Y."/>
            <person name="Adhikari A."/>
            <person name="Zheng C.-J."/>
            <person name="Schuster L."/>
            <person name="Cowan T.M."/>
            <person name="Smanski M.J."/>
            <person name="Chevrette M.G."/>
            <person name="De Carvalho L.P.S."/>
            <person name="Shen B."/>
        </authorList>
    </citation>
    <scope>NUCLEOTIDE SEQUENCE [LARGE SCALE GENOMIC DNA]</scope>
    <source>
        <strain evidence="5 6">NPDC059500</strain>
    </source>
</reference>
<keyword evidence="3" id="KW-0812">Transmembrane</keyword>
<feature type="compositionally biased region" description="Basic residues" evidence="2">
    <location>
        <begin position="22"/>
        <end position="37"/>
    </location>
</feature>
<feature type="transmembrane region" description="Helical" evidence="3">
    <location>
        <begin position="38"/>
        <end position="62"/>
    </location>
</feature>
<accession>A0ABW6HEG3</accession>
<keyword evidence="3" id="KW-0472">Membrane</keyword>
<evidence type="ECO:0000313" key="6">
    <source>
        <dbReference type="Proteomes" id="UP001599756"/>
    </source>
</evidence>
<dbReference type="RefSeq" id="WP_381829273.1">
    <property type="nucleotide sequence ID" value="NZ_JBHYTS010000074.1"/>
</dbReference>
<organism evidence="5 6">
    <name type="scientific">Streptomyces anandii</name>
    <dbReference type="NCBI Taxonomy" id="285454"/>
    <lineage>
        <taxon>Bacteria</taxon>
        <taxon>Bacillati</taxon>
        <taxon>Actinomycetota</taxon>
        <taxon>Actinomycetes</taxon>
        <taxon>Kitasatosporales</taxon>
        <taxon>Streptomycetaceae</taxon>
        <taxon>Streptomyces</taxon>
    </lineage>
</organism>
<evidence type="ECO:0000259" key="4">
    <source>
        <dbReference type="Pfam" id="PF03816"/>
    </source>
</evidence>
<evidence type="ECO:0000313" key="5">
    <source>
        <dbReference type="EMBL" id="MFE1755039.1"/>
    </source>
</evidence>
<dbReference type="PANTHER" id="PTHR33392">
    <property type="entry name" value="POLYISOPRENYL-TEICHOIC ACID--PEPTIDOGLYCAN TEICHOIC ACID TRANSFERASE TAGU"/>
    <property type="match status" value="1"/>
</dbReference>
<feature type="compositionally biased region" description="Low complexity" evidence="2">
    <location>
        <begin position="361"/>
        <end position="374"/>
    </location>
</feature>
<dbReference type="InterPro" id="IPR050922">
    <property type="entry name" value="LytR/CpsA/Psr_CW_biosynth"/>
</dbReference>
<dbReference type="PANTHER" id="PTHR33392:SF6">
    <property type="entry name" value="POLYISOPRENYL-TEICHOIC ACID--PEPTIDOGLYCAN TEICHOIC ACID TRANSFERASE TAGU"/>
    <property type="match status" value="1"/>
</dbReference>
<dbReference type="Pfam" id="PF03816">
    <property type="entry name" value="LytR_cpsA_psr"/>
    <property type="match status" value="1"/>
</dbReference>
<feature type="region of interest" description="Disordered" evidence="2">
    <location>
        <begin position="95"/>
        <end position="115"/>
    </location>
</feature>
<feature type="region of interest" description="Disordered" evidence="2">
    <location>
        <begin position="360"/>
        <end position="382"/>
    </location>
</feature>
<keyword evidence="6" id="KW-1185">Reference proteome</keyword>